<dbReference type="EMBL" id="HF935699">
    <property type="protein sequence ID" value="CCX12325.1"/>
    <property type="molecule type" value="Genomic_DNA"/>
</dbReference>
<dbReference type="AlphaFoldDB" id="U4L769"/>
<sequence>MKQAGLDISQDQQSLQDCSNPAQQCRRGTLLNYVKLPAATTAEPEVFATTVMIDEMKKAWDQAEKAENEAEQEQQFPSTNFEDSGYGSFLGGAGSSSSFSNIFNNTYNNFGYSIYPPSPASPSFPLPEAEDEMSELELSESDRTPGEATNMSGHTPMLMATNSKYAAGKKMLQLSGSTPACI</sequence>
<evidence type="ECO:0000256" key="1">
    <source>
        <dbReference type="SAM" id="MobiDB-lite"/>
    </source>
</evidence>
<organism evidence="2 3">
    <name type="scientific">Pyronema omphalodes (strain CBS 100304)</name>
    <name type="common">Pyronema confluens</name>
    <dbReference type="NCBI Taxonomy" id="1076935"/>
    <lineage>
        <taxon>Eukaryota</taxon>
        <taxon>Fungi</taxon>
        <taxon>Dikarya</taxon>
        <taxon>Ascomycota</taxon>
        <taxon>Pezizomycotina</taxon>
        <taxon>Pezizomycetes</taxon>
        <taxon>Pezizales</taxon>
        <taxon>Pyronemataceae</taxon>
        <taxon>Pyronema</taxon>
    </lineage>
</organism>
<evidence type="ECO:0000313" key="3">
    <source>
        <dbReference type="Proteomes" id="UP000018144"/>
    </source>
</evidence>
<feature type="compositionally biased region" description="Acidic residues" evidence="1">
    <location>
        <begin position="128"/>
        <end position="139"/>
    </location>
</feature>
<protein>
    <submittedName>
        <fullName evidence="2">Uncharacterized protein</fullName>
    </submittedName>
</protein>
<feature type="region of interest" description="Disordered" evidence="1">
    <location>
        <begin position="122"/>
        <end position="155"/>
    </location>
</feature>
<gene>
    <name evidence="2" type="ORF">PCON_11919</name>
</gene>
<feature type="region of interest" description="Disordered" evidence="1">
    <location>
        <begin position="62"/>
        <end position="83"/>
    </location>
</feature>
<evidence type="ECO:0000313" key="2">
    <source>
        <dbReference type="EMBL" id="CCX12325.1"/>
    </source>
</evidence>
<name>U4L769_PYROM</name>
<dbReference type="Proteomes" id="UP000018144">
    <property type="component" value="Unassembled WGS sequence"/>
</dbReference>
<reference evidence="2 3" key="1">
    <citation type="journal article" date="2013" name="PLoS Genet.">
        <title>The genome and development-dependent transcriptomes of Pyronema confluens: a window into fungal evolution.</title>
        <authorList>
            <person name="Traeger S."/>
            <person name="Altegoer F."/>
            <person name="Freitag M."/>
            <person name="Gabaldon T."/>
            <person name="Kempken F."/>
            <person name="Kumar A."/>
            <person name="Marcet-Houben M."/>
            <person name="Poggeler S."/>
            <person name="Stajich J.E."/>
            <person name="Nowrousian M."/>
        </authorList>
    </citation>
    <scope>NUCLEOTIDE SEQUENCE [LARGE SCALE GENOMIC DNA]</scope>
    <source>
        <strain evidence="3">CBS 100304</strain>
        <tissue evidence="2">Vegetative mycelium</tissue>
    </source>
</reference>
<proteinExistence type="predicted"/>
<accession>U4L769</accession>
<keyword evidence="3" id="KW-1185">Reference proteome</keyword>